<comment type="caution">
    <text evidence="7">Lacks conserved residue(s) required for the propagation of feature annotation.</text>
</comment>
<protein>
    <recommendedName>
        <fullName evidence="7 8">Multifunctional fusion protein</fullName>
    </recommendedName>
    <domain>
        <recommendedName>
            <fullName evidence="8">Peptide methionine sulfoxide reductase MsrA</fullName>
            <shortName evidence="8">Protein-methionine-S-oxide reductase</shortName>
            <ecNumber evidence="8">1.8.4.11</ecNumber>
        </recommendedName>
        <alternativeName>
            <fullName evidence="8">Peptide-methionine (S)-S-oxide reductase</fullName>
            <shortName evidence="8">Peptide Met(O) reductase</shortName>
        </alternativeName>
    </domain>
    <domain>
        <recommendedName>
            <fullName evidence="7">Peptide methionine sulfoxide reductase MsrB</fullName>
            <ecNumber evidence="7">1.8.4.12</ecNumber>
        </recommendedName>
        <alternativeName>
            <fullName evidence="7">Peptide-methionine (R)-S-oxide reductase</fullName>
        </alternativeName>
    </domain>
</protein>
<dbReference type="FunFam" id="2.170.150.20:FF:000003">
    <property type="entry name" value="Peptide methionine sulfoxide reductase MsrB"/>
    <property type="match status" value="1"/>
</dbReference>
<evidence type="ECO:0000256" key="4">
    <source>
        <dbReference type="ARBA" id="ARBA00047806"/>
    </source>
</evidence>
<dbReference type="HAMAP" id="MF_01401">
    <property type="entry name" value="MsrA"/>
    <property type="match status" value="1"/>
</dbReference>
<feature type="active site" description="Nucleophile" evidence="7">
    <location>
        <position position="336"/>
    </location>
</feature>
<dbReference type="GO" id="GO:0033743">
    <property type="term" value="F:peptide-methionine (R)-S-oxide reductase activity"/>
    <property type="evidence" value="ECO:0007669"/>
    <property type="project" value="UniProtKB-UniRule"/>
</dbReference>
<comment type="function">
    <text evidence="3 8">Has an important function as a repair enzyme for proteins that have been inactivated by oxidation. Catalyzes the reversible oxidation-reduction of methionine sulfoxide in proteins to methionine.</text>
</comment>
<dbReference type="AlphaFoldDB" id="A0A4R6WMR1"/>
<feature type="active site" evidence="8">
    <location>
        <position position="56"/>
    </location>
</feature>
<keyword evidence="1 7" id="KW-0560">Oxidoreductase</keyword>
<dbReference type="OrthoDB" id="4174719at2"/>
<dbReference type="EC" id="1.8.4.11" evidence="8"/>
<comment type="catalytic activity">
    <reaction evidence="5 7">
        <text>L-methionyl-[protein] + [thioredoxin]-disulfide + H2O = L-methionyl-(R)-S-oxide-[protein] + [thioredoxin]-dithiol</text>
        <dbReference type="Rhea" id="RHEA:24164"/>
        <dbReference type="Rhea" id="RHEA-COMP:10698"/>
        <dbReference type="Rhea" id="RHEA-COMP:10700"/>
        <dbReference type="Rhea" id="RHEA-COMP:12313"/>
        <dbReference type="Rhea" id="RHEA-COMP:12314"/>
        <dbReference type="ChEBI" id="CHEBI:15377"/>
        <dbReference type="ChEBI" id="CHEBI:16044"/>
        <dbReference type="ChEBI" id="CHEBI:29950"/>
        <dbReference type="ChEBI" id="CHEBI:45764"/>
        <dbReference type="ChEBI" id="CHEBI:50058"/>
        <dbReference type="EC" id="1.8.4.12"/>
    </reaction>
</comment>
<dbReference type="SUPFAM" id="SSF55068">
    <property type="entry name" value="Peptide methionine sulfoxide reductase"/>
    <property type="match status" value="1"/>
</dbReference>
<comment type="similarity">
    <text evidence="8">Belongs to the MsrA Met sulfoxide reductase family.</text>
</comment>
<dbReference type="Pfam" id="PF01625">
    <property type="entry name" value="PMSR"/>
    <property type="match status" value="1"/>
</dbReference>
<evidence type="ECO:0000256" key="7">
    <source>
        <dbReference type="HAMAP-Rule" id="MF_01400"/>
    </source>
</evidence>
<dbReference type="NCBIfam" id="TIGR00401">
    <property type="entry name" value="msrA"/>
    <property type="match status" value="1"/>
</dbReference>
<evidence type="ECO:0000259" key="9">
    <source>
        <dbReference type="PROSITE" id="PS51790"/>
    </source>
</evidence>
<dbReference type="InterPro" id="IPR002569">
    <property type="entry name" value="Met_Sox_Rdtase_MsrA_dom"/>
</dbReference>
<reference evidence="10 11" key="1">
    <citation type="submission" date="2019-03" db="EMBL/GenBank/DDBJ databases">
        <title>Genomic Encyclopedia of Archaeal and Bacterial Type Strains, Phase II (KMG-II): from individual species to whole genera.</title>
        <authorList>
            <person name="Goeker M."/>
        </authorList>
    </citation>
    <scope>NUCLEOTIDE SEQUENCE [LARGE SCALE GENOMIC DNA]</scope>
    <source>
        <strain evidence="10 11">DSM 28353</strain>
    </source>
</reference>
<dbReference type="PANTHER" id="PTHR42799:SF2">
    <property type="entry name" value="MITOCHONDRIAL PEPTIDE METHIONINE SULFOXIDE REDUCTASE"/>
    <property type="match status" value="1"/>
</dbReference>
<name>A0A4R6WMR1_9SPHI</name>
<evidence type="ECO:0000256" key="6">
    <source>
        <dbReference type="ARBA" id="ARBA00048782"/>
    </source>
</evidence>
<comment type="caution">
    <text evidence="10">The sequence shown here is derived from an EMBL/GenBank/DDBJ whole genome shotgun (WGS) entry which is preliminary data.</text>
</comment>
<dbReference type="Proteomes" id="UP000295292">
    <property type="component" value="Unassembled WGS sequence"/>
</dbReference>
<evidence type="ECO:0000256" key="3">
    <source>
        <dbReference type="ARBA" id="ARBA00024679"/>
    </source>
</evidence>
<evidence type="ECO:0000313" key="10">
    <source>
        <dbReference type="EMBL" id="TDQ80128.1"/>
    </source>
</evidence>
<dbReference type="InterPro" id="IPR036509">
    <property type="entry name" value="Met_Sox_Rdtase_MsrA_sf"/>
</dbReference>
<dbReference type="GO" id="GO:0005737">
    <property type="term" value="C:cytoplasm"/>
    <property type="evidence" value="ECO:0007669"/>
    <property type="project" value="TreeGrafter"/>
</dbReference>
<dbReference type="InterPro" id="IPR050162">
    <property type="entry name" value="MsrA_MetSO_reductase"/>
</dbReference>
<dbReference type="NCBIfam" id="TIGR00357">
    <property type="entry name" value="peptide-methionine (R)-S-oxide reductase MsrB"/>
    <property type="match status" value="1"/>
</dbReference>
<evidence type="ECO:0000256" key="2">
    <source>
        <dbReference type="ARBA" id="ARBA00023268"/>
    </source>
</evidence>
<gene>
    <name evidence="7" type="primary">msrB</name>
    <name evidence="8" type="synonym">msrA</name>
    <name evidence="10" type="ORF">CLV99_1583</name>
</gene>
<keyword evidence="2" id="KW-0511">Multifunctional enzyme</keyword>
<dbReference type="Gene3D" id="3.30.1060.10">
    <property type="entry name" value="Peptide methionine sulphoxide reductase MsrA"/>
    <property type="match status" value="1"/>
</dbReference>
<evidence type="ECO:0000313" key="11">
    <source>
        <dbReference type="Proteomes" id="UP000295292"/>
    </source>
</evidence>
<sequence>MKQLLAVVALAIGIFLLSKIGFSQKTQTIKSSKQHIMNTTDTTDPHHQVIYFAGGCFWGTEHFFKQVRGVTATEVGYANGNTENPSYKDVCTGNTGFAEAVKVSYDPTVIDLKLLIDLFFKTIDPTTLNRQGNDIGTQYRTGIYYTNAADIPVIEERLADLKKQYNADIVVELEPLENYFDAETYHQKYLDKNPGGYCHIGPDLFEIARQANPAPAAAYKKADKETLKKTLTPLQYEVTQNNATERPFSNEYDQEFREGIYVDITTGEPLFISTDKFDAGCGWPAFSKPIDNGLIEEVSDNSHGMRRVEVRSKTGDAHLGHVFEDGPADKGGLRYCINSASLKFVPKDQMKAAGYEKYLPLLNKK</sequence>
<keyword evidence="11" id="KW-1185">Reference proteome</keyword>
<dbReference type="PANTHER" id="PTHR42799">
    <property type="entry name" value="MITOCHONDRIAL PEPTIDE METHIONINE SULFOXIDE REDUCTASE"/>
    <property type="match status" value="1"/>
</dbReference>
<evidence type="ECO:0000256" key="1">
    <source>
        <dbReference type="ARBA" id="ARBA00023002"/>
    </source>
</evidence>
<organism evidence="10 11">
    <name type="scientific">Sphingobacterium yanglingense</name>
    <dbReference type="NCBI Taxonomy" id="1437280"/>
    <lineage>
        <taxon>Bacteria</taxon>
        <taxon>Pseudomonadati</taxon>
        <taxon>Bacteroidota</taxon>
        <taxon>Sphingobacteriia</taxon>
        <taxon>Sphingobacteriales</taxon>
        <taxon>Sphingobacteriaceae</taxon>
        <taxon>Sphingobacterium</taxon>
    </lineage>
</organism>
<feature type="domain" description="MsrB" evidence="9">
    <location>
        <begin position="224"/>
        <end position="347"/>
    </location>
</feature>
<comment type="catalytic activity">
    <reaction evidence="4 8">
        <text>L-methionyl-[protein] + [thioredoxin]-disulfide + H2O = L-methionyl-(S)-S-oxide-[protein] + [thioredoxin]-dithiol</text>
        <dbReference type="Rhea" id="RHEA:14217"/>
        <dbReference type="Rhea" id="RHEA-COMP:10698"/>
        <dbReference type="Rhea" id="RHEA-COMP:10700"/>
        <dbReference type="Rhea" id="RHEA-COMP:12313"/>
        <dbReference type="Rhea" id="RHEA-COMP:12315"/>
        <dbReference type="ChEBI" id="CHEBI:15377"/>
        <dbReference type="ChEBI" id="CHEBI:16044"/>
        <dbReference type="ChEBI" id="CHEBI:29950"/>
        <dbReference type="ChEBI" id="CHEBI:44120"/>
        <dbReference type="ChEBI" id="CHEBI:50058"/>
        <dbReference type="EC" id="1.8.4.11"/>
    </reaction>
</comment>
<dbReference type="GO" id="GO:0008113">
    <property type="term" value="F:peptide-methionine (S)-S-oxide reductase activity"/>
    <property type="evidence" value="ECO:0007669"/>
    <property type="project" value="UniProtKB-UniRule"/>
</dbReference>
<dbReference type="HAMAP" id="MF_01400">
    <property type="entry name" value="MsrB"/>
    <property type="match status" value="1"/>
</dbReference>
<comment type="similarity">
    <text evidence="7">Belongs to the MsrB Met sulfoxide reductase family.</text>
</comment>
<dbReference type="Gene3D" id="2.170.150.20">
    <property type="entry name" value="Peptide methionine sulfoxide reductase"/>
    <property type="match status" value="1"/>
</dbReference>
<proteinExistence type="inferred from homology"/>
<dbReference type="EC" id="1.8.4.12" evidence="7"/>
<evidence type="ECO:0000256" key="8">
    <source>
        <dbReference type="HAMAP-Rule" id="MF_01401"/>
    </source>
</evidence>
<dbReference type="InterPro" id="IPR002579">
    <property type="entry name" value="Met_Sox_Rdtase_MsrB_dom"/>
</dbReference>
<comment type="catalytic activity">
    <reaction evidence="6 8">
        <text>[thioredoxin]-disulfide + L-methionine + H2O = L-methionine (S)-S-oxide + [thioredoxin]-dithiol</text>
        <dbReference type="Rhea" id="RHEA:19993"/>
        <dbReference type="Rhea" id="RHEA-COMP:10698"/>
        <dbReference type="Rhea" id="RHEA-COMP:10700"/>
        <dbReference type="ChEBI" id="CHEBI:15377"/>
        <dbReference type="ChEBI" id="CHEBI:29950"/>
        <dbReference type="ChEBI" id="CHEBI:50058"/>
        <dbReference type="ChEBI" id="CHEBI:57844"/>
        <dbReference type="ChEBI" id="CHEBI:58772"/>
        <dbReference type="EC" id="1.8.4.11"/>
    </reaction>
</comment>
<accession>A0A4R6WMR1</accession>
<dbReference type="GO" id="GO:0033744">
    <property type="term" value="F:L-methionine:thioredoxin-disulfide S-oxidoreductase activity"/>
    <property type="evidence" value="ECO:0007669"/>
    <property type="project" value="RHEA"/>
</dbReference>
<evidence type="ECO:0000256" key="5">
    <source>
        <dbReference type="ARBA" id="ARBA00048488"/>
    </source>
</evidence>
<dbReference type="Pfam" id="PF01641">
    <property type="entry name" value="SelR"/>
    <property type="match status" value="1"/>
</dbReference>
<dbReference type="GO" id="GO:0034599">
    <property type="term" value="P:cellular response to oxidative stress"/>
    <property type="evidence" value="ECO:0007669"/>
    <property type="project" value="TreeGrafter"/>
</dbReference>
<dbReference type="EMBL" id="SNYV01000011">
    <property type="protein sequence ID" value="TDQ80128.1"/>
    <property type="molecule type" value="Genomic_DNA"/>
</dbReference>
<dbReference type="PROSITE" id="PS51790">
    <property type="entry name" value="MSRB"/>
    <property type="match status" value="1"/>
</dbReference>
<dbReference type="InterPro" id="IPR011057">
    <property type="entry name" value="Mss4-like_sf"/>
</dbReference>
<dbReference type="SUPFAM" id="SSF51316">
    <property type="entry name" value="Mss4-like"/>
    <property type="match status" value="1"/>
</dbReference>